<dbReference type="EMBL" id="PYNS01000002">
    <property type="protein sequence ID" value="PSV12894.1"/>
    <property type="molecule type" value="Genomic_DNA"/>
</dbReference>
<proteinExistence type="predicted"/>
<protein>
    <submittedName>
        <fullName evidence="2">Uncharacterized protein</fullName>
    </submittedName>
</protein>
<evidence type="ECO:0000313" key="2">
    <source>
        <dbReference type="EMBL" id="PSV12894.1"/>
    </source>
</evidence>
<organism evidence="2 3">
    <name type="scientific">Photobacterium leiognathi subsp. mandapamensis</name>
    <name type="common">Photobacterium mandapamensis</name>
    <dbReference type="NCBI Taxonomy" id="48408"/>
    <lineage>
        <taxon>Bacteria</taxon>
        <taxon>Pseudomonadati</taxon>
        <taxon>Pseudomonadota</taxon>
        <taxon>Gammaproteobacteria</taxon>
        <taxon>Vibrionales</taxon>
        <taxon>Vibrionaceae</taxon>
        <taxon>Photobacterium</taxon>
    </lineage>
</organism>
<comment type="caution">
    <text evidence="2">The sequence shown here is derived from an EMBL/GenBank/DDBJ whole genome shotgun (WGS) entry which is preliminary data.</text>
</comment>
<keyword evidence="1" id="KW-0472">Membrane</keyword>
<dbReference type="AlphaFoldDB" id="A0A2T3KYM5"/>
<keyword evidence="1" id="KW-0812">Transmembrane</keyword>
<gene>
    <name evidence="2" type="ORF">C0W93_04045</name>
</gene>
<accession>A0A2T3KYM5</accession>
<keyword evidence="1" id="KW-1133">Transmembrane helix</keyword>
<name>A0A2T3KYM5_PHOLD</name>
<evidence type="ECO:0000313" key="3">
    <source>
        <dbReference type="Proteomes" id="UP000240530"/>
    </source>
</evidence>
<feature type="transmembrane region" description="Helical" evidence="1">
    <location>
        <begin position="73"/>
        <end position="100"/>
    </location>
</feature>
<sequence>MVRVIINDNFFEVIMLTRIIKELFNVSFILALFTSVLYIAGSDFNYGYLKALSIPSDLFKSSFYETLENGFTMIYLGGIYTVIPAVFISFILYLYIYLIGEISLIPIVRKIVINIPLRNKVDGGFRKPKIILKLIKVSFLFLIFTITLFIIGFLLYQVNVFASEQGFEAATRELEKAKIDKDKTNIVINNKTILGSILKCSSTHCAIYDKTRNGIIIYPINSIISIEVTMK</sequence>
<feature type="transmembrane region" description="Helical" evidence="1">
    <location>
        <begin position="23"/>
        <end position="41"/>
    </location>
</feature>
<dbReference type="Proteomes" id="UP000240530">
    <property type="component" value="Unassembled WGS sequence"/>
</dbReference>
<reference evidence="2 3" key="1">
    <citation type="submission" date="2018-03" db="EMBL/GenBank/DDBJ databases">
        <title>Whole genome sequencing of Histamine producing bacteria.</title>
        <authorList>
            <person name="Butler K."/>
        </authorList>
    </citation>
    <scope>NUCLEOTIDE SEQUENCE [LARGE SCALE GENOMIC DNA]</scope>
    <source>
        <strain evidence="2 3">Res.4.1</strain>
    </source>
</reference>
<evidence type="ECO:0000256" key="1">
    <source>
        <dbReference type="SAM" id="Phobius"/>
    </source>
</evidence>
<feature type="transmembrane region" description="Helical" evidence="1">
    <location>
        <begin position="134"/>
        <end position="156"/>
    </location>
</feature>